<dbReference type="SUPFAM" id="SSF56726">
    <property type="entry name" value="DNA topoisomerase IV, alpha subunit"/>
    <property type="match status" value="1"/>
</dbReference>
<name>E3NQW8_CAERE</name>
<comment type="subcellular location">
    <subcellularLocation>
        <location evidence="3">Nucleus</location>
    </subcellularLocation>
</comment>
<evidence type="ECO:0000256" key="12">
    <source>
        <dbReference type="PROSITE-ProRule" id="PRU01385"/>
    </source>
</evidence>
<dbReference type="InterPro" id="IPR002815">
    <property type="entry name" value="Spo11/TopoVI_A"/>
</dbReference>
<dbReference type="GO" id="GO:0042138">
    <property type="term" value="P:meiotic DNA double-strand break formation"/>
    <property type="evidence" value="ECO:0007669"/>
    <property type="project" value="InterPro"/>
</dbReference>
<dbReference type="GO" id="GO:0003677">
    <property type="term" value="F:DNA binding"/>
    <property type="evidence" value="ECO:0007669"/>
    <property type="project" value="UniProtKB-UniRule"/>
</dbReference>
<dbReference type="GO" id="GO:0000228">
    <property type="term" value="C:nuclear chromosome"/>
    <property type="evidence" value="ECO:0007669"/>
    <property type="project" value="TreeGrafter"/>
</dbReference>
<keyword evidence="16" id="KW-1185">Reference proteome</keyword>
<feature type="active site" description="O-(5'-phospho-DNA)-tyrosine intermediate" evidence="12">
    <location>
        <position position="133"/>
    </location>
</feature>
<gene>
    <name evidence="15" type="ORF">CRE_23242</name>
</gene>
<evidence type="ECO:0000256" key="9">
    <source>
        <dbReference type="ARBA" id="ARBA00023125"/>
    </source>
</evidence>
<dbReference type="InParanoid" id="E3NQW8"/>
<evidence type="ECO:0000259" key="14">
    <source>
        <dbReference type="Pfam" id="PF21180"/>
    </source>
</evidence>
<dbReference type="InterPro" id="IPR013049">
    <property type="entry name" value="Spo11/TopoVI_A_N"/>
</dbReference>
<dbReference type="Pfam" id="PF04406">
    <property type="entry name" value="TP6A_N"/>
    <property type="match status" value="1"/>
</dbReference>
<evidence type="ECO:0000313" key="16">
    <source>
        <dbReference type="Proteomes" id="UP000008281"/>
    </source>
</evidence>
<comment type="catalytic activity">
    <reaction evidence="1 12">
        <text>ATP-dependent breakage, passage and rejoining of double-stranded DNA.</text>
        <dbReference type="EC" id="5.6.2.2"/>
    </reaction>
</comment>
<dbReference type="FunCoup" id="E3NQW8">
    <property type="interactions" value="351"/>
</dbReference>
<keyword evidence="9 12" id="KW-0238">DNA-binding</keyword>
<evidence type="ECO:0000256" key="10">
    <source>
        <dbReference type="ARBA" id="ARBA00023235"/>
    </source>
</evidence>
<dbReference type="InterPro" id="IPR013048">
    <property type="entry name" value="Meiotic_Spo11"/>
</dbReference>
<dbReference type="GO" id="GO:0003918">
    <property type="term" value="F:DNA topoisomerase type II (double strand cut, ATP-hydrolyzing) activity"/>
    <property type="evidence" value="ECO:0007669"/>
    <property type="project" value="UniProtKB-UniRule"/>
</dbReference>
<evidence type="ECO:0000256" key="1">
    <source>
        <dbReference type="ARBA" id="ARBA00000185"/>
    </source>
</evidence>
<dbReference type="OrthoDB" id="5377392at2759"/>
<dbReference type="GO" id="GO:0007131">
    <property type="term" value="P:reciprocal meiotic recombination"/>
    <property type="evidence" value="ECO:0007669"/>
    <property type="project" value="TreeGrafter"/>
</dbReference>
<comment type="cofactor">
    <cofactor evidence="2">
        <name>Mg(2+)</name>
        <dbReference type="ChEBI" id="CHEBI:18420"/>
    </cofactor>
</comment>
<dbReference type="GO" id="GO:0046872">
    <property type="term" value="F:metal ion binding"/>
    <property type="evidence" value="ECO:0007669"/>
    <property type="project" value="UniProtKB-KW"/>
</dbReference>
<comment type="similarity">
    <text evidence="4 12">Belongs to the TOP6A family.</text>
</comment>
<proteinExistence type="inferred from homology"/>
<dbReference type="PANTHER" id="PTHR10848:SF0">
    <property type="entry name" value="MEIOTIC RECOMBINATION PROTEIN SPO11"/>
    <property type="match status" value="1"/>
</dbReference>
<evidence type="ECO:0000256" key="4">
    <source>
        <dbReference type="ARBA" id="ARBA00006559"/>
    </source>
</evidence>
<dbReference type="AlphaFoldDB" id="E3NQW8"/>
<evidence type="ECO:0000256" key="3">
    <source>
        <dbReference type="ARBA" id="ARBA00004123"/>
    </source>
</evidence>
<evidence type="ECO:0000256" key="7">
    <source>
        <dbReference type="ARBA" id="ARBA00022842"/>
    </source>
</evidence>
<keyword evidence="7" id="KW-0460">Magnesium</keyword>
<dbReference type="PRINTS" id="PR01550">
    <property type="entry name" value="TOP6AFAMILY"/>
</dbReference>
<evidence type="ECO:0000313" key="15">
    <source>
        <dbReference type="EMBL" id="EFO85602.1"/>
    </source>
</evidence>
<evidence type="ECO:0000256" key="5">
    <source>
        <dbReference type="ARBA" id="ARBA00012895"/>
    </source>
</evidence>
<keyword evidence="8 12" id="KW-0799">Topoisomerase</keyword>
<protein>
    <recommendedName>
        <fullName evidence="5">DNA topoisomerase (ATP-hydrolyzing)</fullName>
        <ecNumber evidence="5">5.6.2.2</ecNumber>
    </recommendedName>
</protein>
<keyword evidence="11" id="KW-0539">Nucleus</keyword>
<dbReference type="eggNOG" id="KOG2795">
    <property type="taxonomic scope" value="Eukaryota"/>
</dbReference>
<dbReference type="CDD" id="cd00223">
    <property type="entry name" value="TOPRIM_TopoIIB_SPO"/>
    <property type="match status" value="1"/>
</dbReference>
<dbReference type="InterPro" id="IPR036388">
    <property type="entry name" value="WH-like_DNA-bd_sf"/>
</dbReference>
<dbReference type="HOGENOM" id="CLU_037229_4_0_1"/>
<evidence type="ECO:0000256" key="8">
    <source>
        <dbReference type="ARBA" id="ARBA00023029"/>
    </source>
</evidence>
<evidence type="ECO:0000259" key="13">
    <source>
        <dbReference type="Pfam" id="PF04406"/>
    </source>
</evidence>
<dbReference type="GO" id="GO:0000706">
    <property type="term" value="P:meiotic DNA double-strand break processing"/>
    <property type="evidence" value="ECO:0007669"/>
    <property type="project" value="TreeGrafter"/>
</dbReference>
<sequence length="458" mass="53006">MNENVLVYDESSINESVGPKKNHFDIIDIQIESQQSANFTDSEDSDDSFINEETLPQKEQAIRKIEFALADINDQIERNEKTLILRTSYEKSHFSIRYSSHRKKKLDRDLHCLHQVYDLLENDKKSTKRELFYEHKAIYEAQRNLDSSIRSICELLNESRSNLNVLACGRGILRGAITFLVEDVGVIDARVQDVLITGKINANNMFPDSLLFSDQVSEAEFVLVVEKDTTFQKLIDEKFQIMFPRGILVTSKGYPDISTRNVLKMLSEKRKFPIYGLFDADPHGIEIYLTYKYGAAKETAEGRGAFVSSIQWIGLFPTDFKRFFIDPSQCLPLLRSDFVKIENMIPRSIQLGECLVTRELDWMIQNAFKLELESINMCGPEYMGKYLIAPRVRSWKEPMFERKPYEQMMEQSLNTISPDSQNLEFSIRRGEAAEIFKDCYIDSDTERLIDDVIDNDSD</sequence>
<dbReference type="InterPro" id="IPR036078">
    <property type="entry name" value="Spo11/TopoVI_A_sf"/>
</dbReference>
<feature type="domain" description="Spo11/DNA topoisomerase VI subunit A N-terminal" evidence="13">
    <location>
        <begin position="104"/>
        <end position="165"/>
    </location>
</feature>
<evidence type="ECO:0000256" key="6">
    <source>
        <dbReference type="ARBA" id="ARBA00022723"/>
    </source>
</evidence>
<evidence type="ECO:0000256" key="11">
    <source>
        <dbReference type="ARBA" id="ARBA00023242"/>
    </source>
</evidence>
<dbReference type="PROSITE" id="PS52041">
    <property type="entry name" value="TOPO_IIB"/>
    <property type="match status" value="1"/>
</dbReference>
<reference evidence="15" key="1">
    <citation type="submission" date="2007-07" db="EMBL/GenBank/DDBJ databases">
        <title>PCAP assembly of the Caenorhabditis remanei genome.</title>
        <authorList>
            <consortium name="The Caenorhabditis remanei Sequencing Consortium"/>
            <person name="Wilson R.K."/>
        </authorList>
    </citation>
    <scope>NUCLEOTIDE SEQUENCE [LARGE SCALE GENOMIC DNA]</scope>
    <source>
        <strain evidence="15">PB4641</strain>
    </source>
</reference>
<dbReference type="InterPro" id="IPR034136">
    <property type="entry name" value="TOPRIM_Topo6A/Spo11"/>
</dbReference>
<keyword evidence="6" id="KW-0479">Metal-binding</keyword>
<dbReference type="PANTHER" id="PTHR10848">
    <property type="entry name" value="MEIOTIC RECOMBINATION PROTEIN SPO11"/>
    <property type="match status" value="1"/>
</dbReference>
<keyword evidence="10 12" id="KW-0413">Isomerase</keyword>
<evidence type="ECO:0000256" key="2">
    <source>
        <dbReference type="ARBA" id="ARBA00001946"/>
    </source>
</evidence>
<dbReference type="STRING" id="31234.E3NQW8"/>
<organism evidence="16">
    <name type="scientific">Caenorhabditis remanei</name>
    <name type="common">Caenorhabditis vulgaris</name>
    <dbReference type="NCBI Taxonomy" id="31234"/>
    <lineage>
        <taxon>Eukaryota</taxon>
        <taxon>Metazoa</taxon>
        <taxon>Ecdysozoa</taxon>
        <taxon>Nematoda</taxon>
        <taxon>Chromadorea</taxon>
        <taxon>Rhabditida</taxon>
        <taxon>Rhabditina</taxon>
        <taxon>Rhabditomorpha</taxon>
        <taxon>Rhabditoidea</taxon>
        <taxon>Rhabditidae</taxon>
        <taxon>Peloderinae</taxon>
        <taxon>Caenorhabditis</taxon>
    </lineage>
</organism>
<dbReference type="Pfam" id="PF21180">
    <property type="entry name" value="TOP6A-Spo11_Toprim"/>
    <property type="match status" value="1"/>
</dbReference>
<dbReference type="PRINTS" id="PR01551">
    <property type="entry name" value="SPO11HOMOLOG"/>
</dbReference>
<dbReference type="Proteomes" id="UP000008281">
    <property type="component" value="Unassembled WGS sequence"/>
</dbReference>
<dbReference type="EC" id="5.6.2.2" evidence="5"/>
<dbReference type="Gene3D" id="3.40.1360.10">
    <property type="match status" value="1"/>
</dbReference>
<dbReference type="Gene3D" id="1.10.10.10">
    <property type="entry name" value="Winged helix-like DNA-binding domain superfamily/Winged helix DNA-binding domain"/>
    <property type="match status" value="1"/>
</dbReference>
<dbReference type="EMBL" id="DS269604">
    <property type="protein sequence ID" value="EFO85602.1"/>
    <property type="molecule type" value="Genomic_DNA"/>
</dbReference>
<dbReference type="GO" id="GO:0005524">
    <property type="term" value="F:ATP binding"/>
    <property type="evidence" value="ECO:0007669"/>
    <property type="project" value="InterPro"/>
</dbReference>
<feature type="domain" description="Topoisomerase 6 subunit A/Spo11 TOPRIM" evidence="14">
    <location>
        <begin position="221"/>
        <end position="387"/>
    </location>
</feature>
<accession>E3NQW8</accession>